<dbReference type="PANTHER" id="PTHR43316">
    <property type="entry name" value="HYDROLASE, HALOACID DELAHOGENASE-RELATED"/>
    <property type="match status" value="1"/>
</dbReference>
<dbReference type="AlphaFoldDB" id="A0A8S8XDI6"/>
<comment type="similarity">
    <text evidence="1 3">Belongs to the HAD-like hydrolase superfamily. S-2-haloalkanoic acid dehalogenase family.</text>
</comment>
<sequence length="235" mass="25963">MADEIRALVFDVFGTVVDWRASIARQVETLARVRGLTVDGTAIADAWRGLYQPSMSAVRDGTRPFVDLDVLHRESLDALVEQHGLGSLDDADRHALVLAWHQLDAWPDVVEGLTRLKRKFILGPLSNGHVALQVGIAKHAGLPWDVILSTDLYRTYKPRPEAYQGACKLLKLAPSQVMLVAAHNNDLGSAREQGMRTGFVVRNEHGQGQVIDQKAEQDWDVIADDFVDLAKRLGA</sequence>
<dbReference type="InterPro" id="IPR006328">
    <property type="entry name" value="2-HAD"/>
</dbReference>
<keyword evidence="5" id="KW-1185">Reference proteome</keyword>
<keyword evidence="2 3" id="KW-0378">Hydrolase</keyword>
<evidence type="ECO:0000256" key="1">
    <source>
        <dbReference type="ARBA" id="ARBA00008106"/>
    </source>
</evidence>
<dbReference type="PANTHER" id="PTHR43316:SF3">
    <property type="entry name" value="HALOACID DEHALOGENASE, TYPE II (AFU_ORTHOLOGUE AFUA_2G07750)-RELATED"/>
    <property type="match status" value="1"/>
</dbReference>
<comment type="function">
    <text evidence="3">Catalyzes the hydrolytic dehalogenation of small (S)-2-haloalkanoic acids to yield the corresponding (R)-2-hydroxyalkanoic acids.</text>
</comment>
<comment type="caution">
    <text evidence="4">The sequence shown here is derived from an EMBL/GenBank/DDBJ whole genome shotgun (WGS) entry which is preliminary data.</text>
</comment>
<name>A0A8S8XDI6_9PROT</name>
<dbReference type="PRINTS" id="PR00413">
    <property type="entry name" value="HADHALOGNASE"/>
</dbReference>
<dbReference type="NCBIfam" id="TIGR01428">
    <property type="entry name" value="HAD_type_II"/>
    <property type="match status" value="1"/>
</dbReference>
<dbReference type="Proteomes" id="UP000681075">
    <property type="component" value="Unassembled WGS sequence"/>
</dbReference>
<evidence type="ECO:0000256" key="2">
    <source>
        <dbReference type="ARBA" id="ARBA00022801"/>
    </source>
</evidence>
<protein>
    <recommendedName>
        <fullName evidence="3">(S)-2-haloacid dehalogenase</fullName>
        <ecNumber evidence="3">3.8.1.2</ecNumber>
    </recommendedName>
    <alternativeName>
        <fullName evidence="3">2-haloalkanoic acid dehalogenase</fullName>
    </alternativeName>
    <alternativeName>
        <fullName evidence="3">Halocarboxylic acid halidohydrolase</fullName>
    </alternativeName>
    <alternativeName>
        <fullName evidence="3">L-2-haloacid dehalogenase</fullName>
    </alternativeName>
</protein>
<dbReference type="SFLD" id="SFLDS00003">
    <property type="entry name" value="Haloacid_Dehalogenase"/>
    <property type="match status" value="1"/>
</dbReference>
<reference evidence="4" key="1">
    <citation type="submission" date="2021-02" db="EMBL/GenBank/DDBJ databases">
        <title>Genome sequence of Rhodospirillales sp. strain TMPK1 isolated from soil.</title>
        <authorList>
            <person name="Nakai R."/>
            <person name="Kusada H."/>
            <person name="Tamaki H."/>
        </authorList>
    </citation>
    <scope>NUCLEOTIDE SEQUENCE</scope>
    <source>
        <strain evidence="4">TMPK1</strain>
    </source>
</reference>
<proteinExistence type="inferred from homology"/>
<dbReference type="RefSeq" id="WP_420243181.1">
    <property type="nucleotide sequence ID" value="NZ_BOPV01000001.1"/>
</dbReference>
<dbReference type="InterPro" id="IPR006439">
    <property type="entry name" value="HAD-SF_hydro_IA"/>
</dbReference>
<organism evidence="4 5">
    <name type="scientific">Roseiterribacter gracilis</name>
    <dbReference type="NCBI Taxonomy" id="2812848"/>
    <lineage>
        <taxon>Bacteria</taxon>
        <taxon>Pseudomonadati</taxon>
        <taxon>Pseudomonadota</taxon>
        <taxon>Alphaproteobacteria</taxon>
        <taxon>Rhodospirillales</taxon>
        <taxon>Roseiterribacteraceae</taxon>
        <taxon>Roseiterribacter</taxon>
    </lineage>
</organism>
<evidence type="ECO:0000313" key="5">
    <source>
        <dbReference type="Proteomes" id="UP000681075"/>
    </source>
</evidence>
<comment type="catalytic activity">
    <reaction evidence="3">
        <text>an (S)-2-haloacid + H2O = a (2R)-2-hydroxycarboxylate + a halide anion + H(+)</text>
        <dbReference type="Rhea" id="RHEA:11192"/>
        <dbReference type="ChEBI" id="CHEBI:15377"/>
        <dbReference type="ChEBI" id="CHEBI:15378"/>
        <dbReference type="ChEBI" id="CHEBI:16042"/>
        <dbReference type="ChEBI" id="CHEBI:58314"/>
        <dbReference type="ChEBI" id="CHEBI:137405"/>
        <dbReference type="EC" id="3.8.1.2"/>
    </reaction>
</comment>
<dbReference type="GO" id="GO:0018784">
    <property type="term" value="F:(S)-2-haloacid dehalogenase activity"/>
    <property type="evidence" value="ECO:0007669"/>
    <property type="project" value="UniProtKB-UniRule"/>
</dbReference>
<dbReference type="InterPro" id="IPR023198">
    <property type="entry name" value="PGP-like_dom2"/>
</dbReference>
<dbReference type="InterPro" id="IPR051540">
    <property type="entry name" value="S-2-haloacid_dehalogenase"/>
</dbReference>
<dbReference type="SFLD" id="SFLDG01129">
    <property type="entry name" value="C1.5:_HAD__Beta-PGM__Phosphata"/>
    <property type="match status" value="1"/>
</dbReference>
<evidence type="ECO:0000313" key="4">
    <source>
        <dbReference type="EMBL" id="GIL40072.1"/>
    </source>
</evidence>
<dbReference type="InterPro" id="IPR036412">
    <property type="entry name" value="HAD-like_sf"/>
</dbReference>
<dbReference type="Pfam" id="PF00702">
    <property type="entry name" value="Hydrolase"/>
    <property type="match status" value="1"/>
</dbReference>
<gene>
    <name evidence="4" type="primary">dehII</name>
    <name evidence="4" type="ORF">TMPK1_23090</name>
</gene>
<dbReference type="EC" id="3.8.1.2" evidence="3"/>
<dbReference type="Gene3D" id="1.10.150.240">
    <property type="entry name" value="Putative phosphatase, domain 2"/>
    <property type="match status" value="1"/>
</dbReference>
<dbReference type="InterPro" id="IPR023214">
    <property type="entry name" value="HAD_sf"/>
</dbReference>
<evidence type="ECO:0000256" key="3">
    <source>
        <dbReference type="RuleBase" id="RU368077"/>
    </source>
</evidence>
<dbReference type="CDD" id="cd02588">
    <property type="entry name" value="HAD_L2-DEX"/>
    <property type="match status" value="1"/>
</dbReference>
<dbReference type="EMBL" id="BOPV01000001">
    <property type="protein sequence ID" value="GIL40072.1"/>
    <property type="molecule type" value="Genomic_DNA"/>
</dbReference>
<dbReference type="NCBIfam" id="TIGR01493">
    <property type="entry name" value="HAD-SF-IA-v2"/>
    <property type="match status" value="1"/>
</dbReference>
<dbReference type="Gene3D" id="3.40.50.1000">
    <property type="entry name" value="HAD superfamily/HAD-like"/>
    <property type="match status" value="1"/>
</dbReference>
<accession>A0A8S8XDI6</accession>
<dbReference type="SUPFAM" id="SSF56784">
    <property type="entry name" value="HAD-like"/>
    <property type="match status" value="1"/>
</dbReference>